<keyword evidence="1" id="KW-1133">Transmembrane helix</keyword>
<evidence type="ECO:0000313" key="2">
    <source>
        <dbReference type="EMBL" id="GIZ51551.1"/>
    </source>
</evidence>
<evidence type="ECO:0000256" key="1">
    <source>
        <dbReference type="SAM" id="Phobius"/>
    </source>
</evidence>
<dbReference type="EMBL" id="BPMK01000006">
    <property type="protein sequence ID" value="GIZ51551.1"/>
    <property type="molecule type" value="Genomic_DNA"/>
</dbReference>
<feature type="transmembrane region" description="Helical" evidence="1">
    <location>
        <begin position="150"/>
        <end position="170"/>
    </location>
</feature>
<feature type="transmembrane region" description="Helical" evidence="1">
    <location>
        <begin position="86"/>
        <end position="103"/>
    </location>
</feature>
<name>A0ABQ4Q3F3_9BURK</name>
<keyword evidence="1" id="KW-0812">Transmembrane</keyword>
<dbReference type="Proteomes" id="UP000887222">
    <property type="component" value="Unassembled WGS sequence"/>
</dbReference>
<proteinExistence type="predicted"/>
<feature type="transmembrane region" description="Helical" evidence="1">
    <location>
        <begin position="205"/>
        <end position="228"/>
    </location>
</feature>
<feature type="transmembrane region" description="Helical" evidence="1">
    <location>
        <begin position="109"/>
        <end position="129"/>
    </location>
</feature>
<accession>A0ABQ4Q3F3</accession>
<reference evidence="2 3" key="1">
    <citation type="journal article" date="2022" name="Int. J. Syst. Evol. Microbiol.">
        <title>Noviherbaspirillum aridicola sp. nov., isolated from an arid soil in Pakistan.</title>
        <authorList>
            <person name="Khan I.U."/>
            <person name="Saqib M."/>
            <person name="Amin A."/>
            <person name="Hussain F."/>
            <person name="Li L."/>
            <person name="Liu Y.H."/>
            <person name="Fang B.Z."/>
            <person name="Ahmed I."/>
            <person name="Li W.J."/>
        </authorList>
    </citation>
    <scope>NUCLEOTIDE SEQUENCE [LARGE SCALE GENOMIC DNA]</scope>
    <source>
        <strain evidence="2 3">NCCP-691</strain>
    </source>
</reference>
<gene>
    <name evidence="2" type="ORF">NCCP691_15650</name>
</gene>
<keyword evidence="3" id="KW-1185">Reference proteome</keyword>
<dbReference type="RefSeq" id="WP_220807720.1">
    <property type="nucleotide sequence ID" value="NZ_BPMK01000006.1"/>
</dbReference>
<evidence type="ECO:0000313" key="3">
    <source>
        <dbReference type="Proteomes" id="UP000887222"/>
    </source>
</evidence>
<dbReference type="Pfam" id="PF05987">
    <property type="entry name" value="DUF898"/>
    <property type="match status" value="1"/>
</dbReference>
<sequence length="364" mass="40242">MGRMNDFEAPTTVLYIEESGCHDERLVFTASGAEYFRIWIVNLLLTVATLGIYSAWAKVRRLRYFYGSTRLARCGFDYHGSPGAILRGRIVALLFFGAYNISWSVSSSAAVLMLGVIAALMPWLIWKSLQFKLYNSSYRGIRFGCGGRPGRVYFVYLLLPLLSLCTLHLLTPFTHQRIKKFQHEESRYGATYFSFHAGPAGFYKAYALGSVAAVAGALLIALAFSGMFSDISDAGGLKQAGGATQGTFLLFIAANYLWLQLLITICSTQIQNLIWNKTRLGGHQFRCDLKPWKTAWITLSNLAGVLLTLGLFLPFAQVRMLKYRIEAITFIPAGSLDGFIETTQGIVSAAGEGASDMLDFDLSL</sequence>
<feature type="transmembrane region" description="Helical" evidence="1">
    <location>
        <begin position="295"/>
        <end position="316"/>
    </location>
</feature>
<dbReference type="InterPro" id="IPR010295">
    <property type="entry name" value="DUF898"/>
</dbReference>
<protein>
    <submittedName>
        <fullName evidence="2">Membrane protein</fullName>
    </submittedName>
</protein>
<comment type="caution">
    <text evidence="2">The sequence shown here is derived from an EMBL/GenBank/DDBJ whole genome shotgun (WGS) entry which is preliminary data.</text>
</comment>
<feature type="transmembrane region" description="Helical" evidence="1">
    <location>
        <begin position="248"/>
        <end position="275"/>
    </location>
</feature>
<organism evidence="2 3">
    <name type="scientific">Noviherbaspirillum aridicola</name>
    <dbReference type="NCBI Taxonomy" id="2849687"/>
    <lineage>
        <taxon>Bacteria</taxon>
        <taxon>Pseudomonadati</taxon>
        <taxon>Pseudomonadota</taxon>
        <taxon>Betaproteobacteria</taxon>
        <taxon>Burkholderiales</taxon>
        <taxon>Oxalobacteraceae</taxon>
        <taxon>Noviherbaspirillum</taxon>
    </lineage>
</organism>
<keyword evidence="1" id="KW-0472">Membrane</keyword>
<feature type="transmembrane region" description="Helical" evidence="1">
    <location>
        <begin position="36"/>
        <end position="56"/>
    </location>
</feature>